<protein>
    <submittedName>
        <fullName evidence="1">Gag-asp_proteas domain-containing protein</fullName>
    </submittedName>
</protein>
<feature type="non-terminal residue" evidence="1">
    <location>
        <position position="1"/>
    </location>
</feature>
<dbReference type="InParanoid" id="A0A1Q3DCP3"/>
<dbReference type="InterPro" id="IPR021109">
    <property type="entry name" value="Peptidase_aspartic_dom_sf"/>
</dbReference>
<evidence type="ECO:0000313" key="1">
    <source>
        <dbReference type="EMBL" id="GAV90231.1"/>
    </source>
</evidence>
<dbReference type="PANTHER" id="PTHR12917:SF18">
    <property type="entry name" value="DNA DAMAGE-INDUCIBLE PROTEIN 1-LIKE"/>
    <property type="match status" value="1"/>
</dbReference>
<gene>
    <name evidence="1" type="ORF">CFOL_v3_33640</name>
</gene>
<proteinExistence type="predicted"/>
<reference evidence="2" key="1">
    <citation type="submission" date="2016-04" db="EMBL/GenBank/DDBJ databases">
        <title>Cephalotus genome sequencing.</title>
        <authorList>
            <person name="Fukushima K."/>
            <person name="Hasebe M."/>
            <person name="Fang X."/>
        </authorList>
    </citation>
    <scope>NUCLEOTIDE SEQUENCE [LARGE SCALE GENOMIC DNA]</scope>
    <source>
        <strain evidence="2">cv. St1</strain>
    </source>
</reference>
<comment type="caution">
    <text evidence="1">The sequence shown here is derived from an EMBL/GenBank/DDBJ whole genome shotgun (WGS) entry which is preliminary data.</text>
</comment>
<name>A0A1Q3DCP3_CEPFO</name>
<dbReference type="Pfam" id="PF08284">
    <property type="entry name" value="RVP_2"/>
    <property type="match status" value="1"/>
</dbReference>
<accession>A0A1Q3DCP3</accession>
<sequence>QGSKTKFSSRCFLCNGPHQAKDCPKKEKLNVLVAEEIGNVEPNEGCPTRVNPLQLLSTIHEVTQATPFPGLLYVKVVLNSMEIYAMINTGASHNFVNEKIVGKLGVKVDKHTSNIKAVNTAARLVQGMTRDVSVQVGIWRGQLNLMIVLLDDFDVIFGIDFLTRNKVAPMPHLEGLMFVDDNQPCFVSGNIIENHNCRKKGNRLCCPQCRSMTVYGKGKQLTLRLWLSSNQMLLWKWWMRWLDY</sequence>
<dbReference type="CDD" id="cd00303">
    <property type="entry name" value="retropepsin_like"/>
    <property type="match status" value="1"/>
</dbReference>
<dbReference type="SUPFAM" id="SSF50630">
    <property type="entry name" value="Acid proteases"/>
    <property type="match status" value="1"/>
</dbReference>
<dbReference type="OrthoDB" id="1939491at2759"/>
<dbReference type="EMBL" id="BDDD01006056">
    <property type="protein sequence ID" value="GAV90231.1"/>
    <property type="molecule type" value="Genomic_DNA"/>
</dbReference>
<organism evidence="1 2">
    <name type="scientific">Cephalotus follicularis</name>
    <name type="common">Albany pitcher plant</name>
    <dbReference type="NCBI Taxonomy" id="3775"/>
    <lineage>
        <taxon>Eukaryota</taxon>
        <taxon>Viridiplantae</taxon>
        <taxon>Streptophyta</taxon>
        <taxon>Embryophyta</taxon>
        <taxon>Tracheophyta</taxon>
        <taxon>Spermatophyta</taxon>
        <taxon>Magnoliopsida</taxon>
        <taxon>eudicotyledons</taxon>
        <taxon>Gunneridae</taxon>
        <taxon>Pentapetalae</taxon>
        <taxon>rosids</taxon>
        <taxon>fabids</taxon>
        <taxon>Oxalidales</taxon>
        <taxon>Cephalotaceae</taxon>
        <taxon>Cephalotus</taxon>
    </lineage>
</organism>
<evidence type="ECO:0000313" key="2">
    <source>
        <dbReference type="Proteomes" id="UP000187406"/>
    </source>
</evidence>
<keyword evidence="2" id="KW-1185">Reference proteome</keyword>
<dbReference type="Gene3D" id="2.40.70.10">
    <property type="entry name" value="Acid Proteases"/>
    <property type="match status" value="1"/>
</dbReference>
<dbReference type="Proteomes" id="UP000187406">
    <property type="component" value="Unassembled WGS sequence"/>
</dbReference>
<dbReference type="AlphaFoldDB" id="A0A1Q3DCP3"/>
<dbReference type="PANTHER" id="PTHR12917">
    <property type="entry name" value="ASPARTYL PROTEASE DDI-RELATED"/>
    <property type="match status" value="1"/>
</dbReference>